<comment type="caution">
    <text evidence="2">The sequence shown here is derived from an EMBL/GenBank/DDBJ whole genome shotgun (WGS) entry which is preliminary data.</text>
</comment>
<dbReference type="EMBL" id="CADCXN010000122">
    <property type="protein sequence ID" value="CAA9892873.1"/>
    <property type="molecule type" value="Genomic_DNA"/>
</dbReference>
<dbReference type="CDD" id="cd00371">
    <property type="entry name" value="HMA"/>
    <property type="match status" value="1"/>
</dbReference>
<dbReference type="InterPro" id="IPR006121">
    <property type="entry name" value="HMA_dom"/>
</dbReference>
<dbReference type="SUPFAM" id="SSF55008">
    <property type="entry name" value="HMA, heavy metal-associated domain"/>
    <property type="match status" value="1"/>
</dbReference>
<name>A0A8S0XJ30_9GAMM</name>
<evidence type="ECO:0000313" key="2">
    <source>
        <dbReference type="EMBL" id="CAA9892873.1"/>
    </source>
</evidence>
<dbReference type="Gene3D" id="3.30.70.100">
    <property type="match status" value="1"/>
</dbReference>
<dbReference type="Pfam" id="PF00403">
    <property type="entry name" value="HMA"/>
    <property type="match status" value="1"/>
</dbReference>
<dbReference type="PROSITE" id="PS50846">
    <property type="entry name" value="HMA_2"/>
    <property type="match status" value="1"/>
</dbReference>
<keyword evidence="3" id="KW-1185">Reference proteome</keyword>
<organism evidence="2 3">
    <name type="scientific">Candidatus Methylobacter favarea</name>
    <dbReference type="NCBI Taxonomy" id="2707345"/>
    <lineage>
        <taxon>Bacteria</taxon>
        <taxon>Pseudomonadati</taxon>
        <taxon>Pseudomonadota</taxon>
        <taxon>Gammaproteobacteria</taxon>
        <taxon>Methylococcales</taxon>
        <taxon>Methylococcaceae</taxon>
        <taxon>Methylobacter</taxon>
    </lineage>
</organism>
<proteinExistence type="predicted"/>
<feature type="domain" description="HMA" evidence="1">
    <location>
        <begin position="1"/>
        <end position="55"/>
    </location>
</feature>
<dbReference type="GO" id="GO:0046872">
    <property type="term" value="F:metal ion binding"/>
    <property type="evidence" value="ECO:0007669"/>
    <property type="project" value="InterPro"/>
</dbReference>
<accession>A0A8S0XJ30</accession>
<dbReference type="AlphaFoldDB" id="A0A8S0XJ30"/>
<reference evidence="2 3" key="1">
    <citation type="submission" date="2020-02" db="EMBL/GenBank/DDBJ databases">
        <authorList>
            <person name="Hogendoorn C."/>
        </authorList>
    </citation>
    <scope>NUCLEOTIDE SEQUENCE [LARGE SCALE GENOMIC DNA]</scope>
    <source>
        <strain evidence="2">METHB21</strain>
    </source>
</reference>
<dbReference type="InterPro" id="IPR036163">
    <property type="entry name" value="HMA_dom_sf"/>
</dbReference>
<evidence type="ECO:0000259" key="1">
    <source>
        <dbReference type="PROSITE" id="PS50846"/>
    </source>
</evidence>
<gene>
    <name evidence="2" type="ORF">METHB2_880001</name>
</gene>
<sequence length="55" mass="6193">MHCRGCEAAIESAVNELDAIRSVRAHLAQDKVTVTWDDDMDSSLPTRCHKMHPMI</sequence>
<protein>
    <recommendedName>
        <fullName evidence="1">HMA domain-containing protein</fullName>
    </recommendedName>
</protein>
<dbReference type="Proteomes" id="UP000494216">
    <property type="component" value="Unassembled WGS sequence"/>
</dbReference>
<evidence type="ECO:0000313" key="3">
    <source>
        <dbReference type="Proteomes" id="UP000494216"/>
    </source>
</evidence>